<dbReference type="Proteomes" id="UP000515312">
    <property type="component" value="Chromosome"/>
</dbReference>
<evidence type="ECO:0000256" key="6">
    <source>
        <dbReference type="SAM" id="Phobius"/>
    </source>
</evidence>
<evidence type="ECO:0000256" key="3">
    <source>
        <dbReference type="ARBA" id="ARBA00022692"/>
    </source>
</evidence>
<dbReference type="PANTHER" id="PTHR30250">
    <property type="entry name" value="PST FAMILY PREDICTED COLANIC ACID TRANSPORTER"/>
    <property type="match status" value="1"/>
</dbReference>
<dbReference type="InterPro" id="IPR002797">
    <property type="entry name" value="Polysacc_synth"/>
</dbReference>
<gene>
    <name evidence="7" type="ORF">H7849_01405</name>
</gene>
<protein>
    <submittedName>
        <fullName evidence="7">Oligosaccharide flippase family protein</fullName>
    </submittedName>
</protein>
<feature type="transmembrane region" description="Helical" evidence="6">
    <location>
        <begin position="363"/>
        <end position="387"/>
    </location>
</feature>
<evidence type="ECO:0000313" key="8">
    <source>
        <dbReference type="Proteomes" id="UP000515312"/>
    </source>
</evidence>
<evidence type="ECO:0000256" key="4">
    <source>
        <dbReference type="ARBA" id="ARBA00022989"/>
    </source>
</evidence>
<feature type="transmembrane region" description="Helical" evidence="6">
    <location>
        <begin position="280"/>
        <end position="301"/>
    </location>
</feature>
<comment type="subcellular location">
    <subcellularLocation>
        <location evidence="1">Cell membrane</location>
        <topology evidence="1">Multi-pass membrane protein</topology>
    </subcellularLocation>
</comment>
<evidence type="ECO:0000313" key="7">
    <source>
        <dbReference type="EMBL" id="QNI32702.1"/>
    </source>
</evidence>
<keyword evidence="5 6" id="KW-0472">Membrane</keyword>
<feature type="transmembrane region" description="Helical" evidence="6">
    <location>
        <begin position="60"/>
        <end position="83"/>
    </location>
</feature>
<feature type="transmembrane region" description="Helical" evidence="6">
    <location>
        <begin position="134"/>
        <end position="151"/>
    </location>
</feature>
<dbReference type="AlphaFoldDB" id="A0A7G8BJI2"/>
<sequence>MSLVFQAAYFILIGRTLGSHDYGAFVGVVALVNVLSQFSSLGMEMILVRNISRVRESFSTTWGSALLISACGFAVLLILAIAIGHFTLKPELQRLIPYIALSDALFGKIWQLSSRAFQGAGMLTHTARLTALSNITRAVSALGLFLLVLVTHCHADALLWTRIYWLSSLATAIVSFSWVTRSLGWPAFARIQMCDLTDGLSFSLSSSSISVYNDIDKTLLASMGQLQAAGIYAAAYRIIDVASVPIYAIYTAATPRFFREGGRRVCNASALAGRLLRRTIPYGVVMALLLFAGSSFLPLVFGRSFRGSVEALRWLCLLPLIRGLHYAWGTTITGSASQWYRTATQLGAAGMNLLLNVALIPRWSWRGAAIASLLTDAALAAGSWVVLQYLRAKEDARTIAITQLV</sequence>
<reference evidence="7 8" key="1">
    <citation type="submission" date="2020-08" db="EMBL/GenBank/DDBJ databases">
        <title>Edaphobacter telluris sp. nov. and Acidobacterium dinghuensis sp. nov., two acidobacteria isolated from forest soil.</title>
        <authorList>
            <person name="Fu J."/>
            <person name="Qiu L."/>
        </authorList>
    </citation>
    <scope>NUCLEOTIDE SEQUENCE [LARGE SCALE GENOMIC DNA]</scope>
    <source>
        <strain evidence="7">4Y35</strain>
    </source>
</reference>
<keyword evidence="8" id="KW-1185">Reference proteome</keyword>
<keyword evidence="2" id="KW-1003">Cell membrane</keyword>
<dbReference type="KEGG" id="adin:H7849_01405"/>
<accession>A0A7G8BJI2</accession>
<evidence type="ECO:0000256" key="1">
    <source>
        <dbReference type="ARBA" id="ARBA00004651"/>
    </source>
</evidence>
<dbReference type="GO" id="GO:0005886">
    <property type="term" value="C:plasma membrane"/>
    <property type="evidence" value="ECO:0007669"/>
    <property type="project" value="UniProtKB-SubCell"/>
</dbReference>
<feature type="transmembrane region" description="Helical" evidence="6">
    <location>
        <begin position="28"/>
        <end position="48"/>
    </location>
</feature>
<proteinExistence type="predicted"/>
<organism evidence="7 8">
    <name type="scientific">Alloacidobacterium dinghuense</name>
    <dbReference type="NCBI Taxonomy" id="2763107"/>
    <lineage>
        <taxon>Bacteria</taxon>
        <taxon>Pseudomonadati</taxon>
        <taxon>Acidobacteriota</taxon>
        <taxon>Terriglobia</taxon>
        <taxon>Terriglobales</taxon>
        <taxon>Acidobacteriaceae</taxon>
        <taxon>Alloacidobacterium</taxon>
    </lineage>
</organism>
<dbReference type="Pfam" id="PF01943">
    <property type="entry name" value="Polysacc_synt"/>
    <property type="match status" value="1"/>
</dbReference>
<keyword evidence="4 6" id="KW-1133">Transmembrane helix</keyword>
<feature type="transmembrane region" description="Helical" evidence="6">
    <location>
        <begin position="163"/>
        <end position="183"/>
    </location>
</feature>
<name>A0A7G8BJI2_9BACT</name>
<dbReference type="PANTHER" id="PTHR30250:SF11">
    <property type="entry name" value="O-ANTIGEN TRANSPORTER-RELATED"/>
    <property type="match status" value="1"/>
</dbReference>
<dbReference type="EMBL" id="CP060394">
    <property type="protein sequence ID" value="QNI32702.1"/>
    <property type="molecule type" value="Genomic_DNA"/>
</dbReference>
<evidence type="ECO:0000256" key="5">
    <source>
        <dbReference type="ARBA" id="ARBA00023136"/>
    </source>
</evidence>
<dbReference type="InterPro" id="IPR050833">
    <property type="entry name" value="Poly_Biosynth_Transport"/>
</dbReference>
<evidence type="ECO:0000256" key="2">
    <source>
        <dbReference type="ARBA" id="ARBA00022475"/>
    </source>
</evidence>
<keyword evidence="3 6" id="KW-0812">Transmembrane</keyword>